<dbReference type="Gene3D" id="3.40.390.80">
    <property type="entry name" value="Peptidase M60, enhancin-like domain 2"/>
    <property type="match status" value="1"/>
</dbReference>
<dbReference type="Pfam" id="PF13402">
    <property type="entry name" value="Peptidase_M60"/>
    <property type="match status" value="2"/>
</dbReference>
<evidence type="ECO:0000313" key="3">
    <source>
        <dbReference type="Proteomes" id="UP001187415"/>
    </source>
</evidence>
<dbReference type="EMBL" id="JAUPFM010000007">
    <property type="protein sequence ID" value="KAK2846921.1"/>
    <property type="molecule type" value="Genomic_DNA"/>
</dbReference>
<dbReference type="PROSITE" id="PS51723">
    <property type="entry name" value="PEPTIDASE_M60"/>
    <property type="match status" value="1"/>
</dbReference>
<dbReference type="PANTHER" id="PTHR15730:SF5">
    <property type="entry name" value="SI:CH211-210B2.2-RELATED"/>
    <property type="match status" value="1"/>
</dbReference>
<proteinExistence type="predicted"/>
<evidence type="ECO:0000259" key="1">
    <source>
        <dbReference type="PROSITE" id="PS51723"/>
    </source>
</evidence>
<feature type="domain" description="Peptidase M60" evidence="1">
    <location>
        <begin position="1"/>
        <end position="131"/>
    </location>
</feature>
<comment type="caution">
    <text evidence="2">The sequence shown here is derived from an EMBL/GenBank/DDBJ whole genome shotgun (WGS) entry which is preliminary data.</text>
</comment>
<dbReference type="InterPro" id="IPR051244">
    <property type="entry name" value="TCAF"/>
</dbReference>
<name>A0AA88MZU2_CHASR</name>
<dbReference type="InterPro" id="IPR031161">
    <property type="entry name" value="Peptidase_M60_dom"/>
</dbReference>
<reference evidence="2" key="1">
    <citation type="submission" date="2023-07" db="EMBL/GenBank/DDBJ databases">
        <title>Chromosome-level Genome Assembly of Striped Snakehead (Channa striata).</title>
        <authorList>
            <person name="Liu H."/>
        </authorList>
    </citation>
    <scope>NUCLEOTIDE SEQUENCE</scope>
    <source>
        <strain evidence="2">Gz</strain>
        <tissue evidence="2">Muscle</tissue>
    </source>
</reference>
<gene>
    <name evidence="2" type="ORF">Q5P01_009920</name>
</gene>
<organism evidence="2 3">
    <name type="scientific">Channa striata</name>
    <name type="common">Snakehead murrel</name>
    <name type="synonym">Ophicephalus striatus</name>
    <dbReference type="NCBI Taxonomy" id="64152"/>
    <lineage>
        <taxon>Eukaryota</taxon>
        <taxon>Metazoa</taxon>
        <taxon>Chordata</taxon>
        <taxon>Craniata</taxon>
        <taxon>Vertebrata</taxon>
        <taxon>Euteleostomi</taxon>
        <taxon>Actinopterygii</taxon>
        <taxon>Neopterygii</taxon>
        <taxon>Teleostei</taxon>
        <taxon>Neoteleostei</taxon>
        <taxon>Acanthomorphata</taxon>
        <taxon>Anabantaria</taxon>
        <taxon>Anabantiformes</taxon>
        <taxon>Channoidei</taxon>
        <taxon>Channidae</taxon>
        <taxon>Channa</taxon>
    </lineage>
</organism>
<dbReference type="PANTHER" id="PTHR15730">
    <property type="entry name" value="EXPERIMENTAL AUTOIMMUNE PROSTATITIS ANTIGEN 2-RELATED"/>
    <property type="match status" value="1"/>
</dbReference>
<dbReference type="GO" id="GO:0005886">
    <property type="term" value="C:plasma membrane"/>
    <property type="evidence" value="ECO:0007669"/>
    <property type="project" value="TreeGrafter"/>
</dbReference>
<dbReference type="InterPro" id="IPR042279">
    <property type="entry name" value="Pep_M60_3"/>
</dbReference>
<evidence type="ECO:0000313" key="2">
    <source>
        <dbReference type="EMBL" id="KAK2846921.1"/>
    </source>
</evidence>
<dbReference type="Proteomes" id="UP001187415">
    <property type="component" value="Unassembled WGS sequence"/>
</dbReference>
<keyword evidence="3" id="KW-1185">Reference proteome</keyword>
<dbReference type="GO" id="GO:0044325">
    <property type="term" value="F:transmembrane transporter binding"/>
    <property type="evidence" value="ECO:0007669"/>
    <property type="project" value="TreeGrafter"/>
</dbReference>
<dbReference type="AlphaFoldDB" id="A0AA88MZU2"/>
<dbReference type="GO" id="GO:0090314">
    <property type="term" value="P:positive regulation of protein targeting to membrane"/>
    <property type="evidence" value="ECO:0007669"/>
    <property type="project" value="TreeGrafter"/>
</dbReference>
<protein>
    <recommendedName>
        <fullName evidence="1">Peptidase M60 domain-containing protein</fullName>
    </recommendedName>
</protein>
<dbReference type="Gene3D" id="1.10.390.30">
    <property type="entry name" value="Peptidase M60, enhancin-like domain 3"/>
    <property type="match status" value="1"/>
</dbReference>
<accession>A0AA88MZU2</accession>
<sequence>MRSIADLAAIPHKFPRKERIVIDVQISAGWMHAGYPIMGHTATAAELVNVDIAKIKDMWGPIHELGHNQQRSCWEFRPHTTVYKQPVAHPAMTLEEQHKRAQEFSKGGRNLSSWDTWVALETYMQEKFGWDAFKKVFAAYHQMSNFPNDNKGKMNLYAETFSQTVGMNLCGFLKSWGWPIEESTEEKLSNLPPWTDHPMVQYG</sequence>